<sequence>MSFVVSCVVRGEIVASDSLKASFGDHAKGTEITAKGTDSPRGELFADGGCELGLETDARQAHVVSVQQGRDGQFGVLRPTRWKMRLSCR</sequence>
<comment type="caution">
    <text evidence="1">The sequence shown here is derived from an EMBL/GenBank/DDBJ whole genome shotgun (WGS) entry which is preliminary data.</text>
</comment>
<evidence type="ECO:0000313" key="1">
    <source>
        <dbReference type="EMBL" id="GAA1974973.1"/>
    </source>
</evidence>
<evidence type="ECO:0000313" key="2">
    <source>
        <dbReference type="Proteomes" id="UP001501116"/>
    </source>
</evidence>
<name>A0ABN2RU38_9PSEU</name>
<accession>A0ABN2RU38</accession>
<proteinExistence type="predicted"/>
<keyword evidence="2" id="KW-1185">Reference proteome</keyword>
<dbReference type="EMBL" id="BAAANN010000026">
    <property type="protein sequence ID" value="GAA1974973.1"/>
    <property type="molecule type" value="Genomic_DNA"/>
</dbReference>
<gene>
    <name evidence="1" type="ORF">GCM10009754_57650</name>
</gene>
<reference evidence="1 2" key="1">
    <citation type="journal article" date="2019" name="Int. J. Syst. Evol. Microbiol.">
        <title>The Global Catalogue of Microorganisms (GCM) 10K type strain sequencing project: providing services to taxonomists for standard genome sequencing and annotation.</title>
        <authorList>
            <consortium name="The Broad Institute Genomics Platform"/>
            <consortium name="The Broad Institute Genome Sequencing Center for Infectious Disease"/>
            <person name="Wu L."/>
            <person name="Ma J."/>
        </authorList>
    </citation>
    <scope>NUCLEOTIDE SEQUENCE [LARGE SCALE GENOMIC DNA]</scope>
    <source>
        <strain evidence="1 2">JCM 14545</strain>
    </source>
</reference>
<organism evidence="1 2">
    <name type="scientific">Amycolatopsis minnesotensis</name>
    <dbReference type="NCBI Taxonomy" id="337894"/>
    <lineage>
        <taxon>Bacteria</taxon>
        <taxon>Bacillati</taxon>
        <taxon>Actinomycetota</taxon>
        <taxon>Actinomycetes</taxon>
        <taxon>Pseudonocardiales</taxon>
        <taxon>Pseudonocardiaceae</taxon>
        <taxon>Amycolatopsis</taxon>
    </lineage>
</organism>
<protein>
    <submittedName>
        <fullName evidence="1">Uncharacterized protein</fullName>
    </submittedName>
</protein>
<dbReference type="Proteomes" id="UP001501116">
    <property type="component" value="Unassembled WGS sequence"/>
</dbReference>